<keyword evidence="3" id="KW-1185">Reference proteome</keyword>
<comment type="caution">
    <text evidence="2">The sequence shown here is derived from an EMBL/GenBank/DDBJ whole genome shotgun (WGS) entry which is preliminary data.</text>
</comment>
<dbReference type="EMBL" id="JBHSQS010000005">
    <property type="protein sequence ID" value="MFC5923833.1"/>
    <property type="molecule type" value="Genomic_DNA"/>
</dbReference>
<accession>A0ABW1H4C4</accession>
<evidence type="ECO:0000313" key="2">
    <source>
        <dbReference type="EMBL" id="MFC5923833.1"/>
    </source>
</evidence>
<proteinExistence type="predicted"/>
<reference evidence="3" key="1">
    <citation type="journal article" date="2019" name="Int. J. Syst. Evol. Microbiol.">
        <title>The Global Catalogue of Microorganisms (GCM) 10K type strain sequencing project: providing services to taxonomists for standard genome sequencing and annotation.</title>
        <authorList>
            <consortium name="The Broad Institute Genomics Platform"/>
            <consortium name="The Broad Institute Genome Sequencing Center for Infectious Disease"/>
            <person name="Wu L."/>
            <person name="Ma J."/>
        </authorList>
    </citation>
    <scope>NUCLEOTIDE SEQUENCE [LARGE SCALE GENOMIC DNA]</scope>
    <source>
        <strain evidence="3">CGMCC 4.7144</strain>
    </source>
</reference>
<evidence type="ECO:0000256" key="1">
    <source>
        <dbReference type="SAM" id="MobiDB-lite"/>
    </source>
</evidence>
<dbReference type="Proteomes" id="UP001596226">
    <property type="component" value="Unassembled WGS sequence"/>
</dbReference>
<dbReference type="RefSeq" id="WP_377509261.1">
    <property type="nucleotide sequence ID" value="NZ_JBHSQS010000005.1"/>
</dbReference>
<feature type="region of interest" description="Disordered" evidence="1">
    <location>
        <begin position="1"/>
        <end position="26"/>
    </location>
</feature>
<feature type="compositionally biased region" description="Polar residues" evidence="1">
    <location>
        <begin position="1"/>
        <end position="19"/>
    </location>
</feature>
<name>A0ABW1H4C4_9ACTN</name>
<organism evidence="2 3">
    <name type="scientific">Micromonospora vulcania</name>
    <dbReference type="NCBI Taxonomy" id="1441873"/>
    <lineage>
        <taxon>Bacteria</taxon>
        <taxon>Bacillati</taxon>
        <taxon>Actinomycetota</taxon>
        <taxon>Actinomycetes</taxon>
        <taxon>Micromonosporales</taxon>
        <taxon>Micromonosporaceae</taxon>
        <taxon>Micromonospora</taxon>
    </lineage>
</organism>
<protein>
    <submittedName>
        <fullName evidence="2">Sigma-70 family RNA polymerase sigma factor</fullName>
    </submittedName>
</protein>
<gene>
    <name evidence="2" type="ORF">ACFQGL_10830</name>
</gene>
<sequence length="421" mass="47718">MENNNDIEVTDMTVTSEPNQGGDEDFGPLIDPGCETAAPEVYPRLWNLSAGHMVKGVIRADAPARPEYVAVPVRPGLWDEANLKLSLAITKWNLLWEASQFRRRFFDEEELPPSMNKIADQGDVNVIFVPRTQSRYHEYAPLYHLLSRAAVQRHGLPLLQRGQWPFVTQLDNIDDYLPSDFRDRLARAWAGTVWRHLMPQPHSGIGKFTNDDPIRILAHDLDFWLPPVTQVLEDYLREFPVANNGIVPGPVPLADGSVLPGATTASPRTGGDLWCGEEEAADSVRRTVEAADDTGRLRGILETVRSHRCEDDFSPHWSSAREDFERKLYHKRAKFRVRFVELPDTIPVHSPEMEVVDQLLIGDFLALLDTRDRTIVVLLRSGFTKLTDVAEIMGYRTHSAVSKRMDHILKQATRFARTLDS</sequence>
<evidence type="ECO:0000313" key="3">
    <source>
        <dbReference type="Proteomes" id="UP001596226"/>
    </source>
</evidence>